<dbReference type="PANTHER" id="PTHR12317:SF0">
    <property type="entry name" value="ACYLTRANSFERASE"/>
    <property type="match status" value="1"/>
</dbReference>
<dbReference type="GO" id="GO:0004144">
    <property type="term" value="F:diacylglycerol O-acyltransferase activity"/>
    <property type="evidence" value="ECO:0007669"/>
    <property type="project" value="TreeGrafter"/>
</dbReference>
<evidence type="ECO:0000256" key="6">
    <source>
        <dbReference type="ARBA" id="ARBA00022679"/>
    </source>
</evidence>
<feature type="transmembrane region" description="Helical" evidence="14">
    <location>
        <begin position="22"/>
        <end position="41"/>
    </location>
</feature>
<accession>A0A8K1FIU5</accession>
<evidence type="ECO:0000313" key="16">
    <source>
        <dbReference type="Proteomes" id="UP000794436"/>
    </source>
</evidence>
<dbReference type="CDD" id="cd07987">
    <property type="entry name" value="LPLAT_MGAT-like"/>
    <property type="match status" value="1"/>
</dbReference>
<evidence type="ECO:0000256" key="2">
    <source>
        <dbReference type="ARBA" id="ARBA00004771"/>
    </source>
</evidence>
<dbReference type="EC" id="2.3.1.-" evidence="14"/>
<comment type="caution">
    <text evidence="15">The sequence shown here is derived from an EMBL/GenBank/DDBJ whole genome shotgun (WGS) entry which is preliminary data.</text>
</comment>
<evidence type="ECO:0000256" key="8">
    <source>
        <dbReference type="ARBA" id="ARBA00022798"/>
    </source>
</evidence>
<evidence type="ECO:0000256" key="3">
    <source>
        <dbReference type="ARBA" id="ARBA00005189"/>
    </source>
</evidence>
<keyword evidence="6 14" id="KW-0808">Transferase</keyword>
<dbReference type="Proteomes" id="UP000794436">
    <property type="component" value="Unassembled WGS sequence"/>
</dbReference>
<dbReference type="GO" id="GO:0006071">
    <property type="term" value="P:glycerol metabolic process"/>
    <property type="evidence" value="ECO:0007669"/>
    <property type="project" value="UniProtKB-KW"/>
</dbReference>
<dbReference type="Pfam" id="PF03982">
    <property type="entry name" value="DAGAT"/>
    <property type="match status" value="1"/>
</dbReference>
<evidence type="ECO:0000256" key="7">
    <source>
        <dbReference type="ARBA" id="ARBA00022692"/>
    </source>
</evidence>
<keyword evidence="9 14" id="KW-0256">Endoplasmic reticulum</keyword>
<comment type="pathway">
    <text evidence="3">Lipid metabolism.</text>
</comment>
<evidence type="ECO:0000256" key="13">
    <source>
        <dbReference type="ARBA" id="ARBA00023315"/>
    </source>
</evidence>
<dbReference type="GO" id="GO:0019432">
    <property type="term" value="P:triglyceride biosynthetic process"/>
    <property type="evidence" value="ECO:0007669"/>
    <property type="project" value="TreeGrafter"/>
</dbReference>
<dbReference type="AlphaFoldDB" id="A0A8K1FIU5"/>
<evidence type="ECO:0000256" key="11">
    <source>
        <dbReference type="ARBA" id="ARBA00023098"/>
    </source>
</evidence>
<evidence type="ECO:0000256" key="5">
    <source>
        <dbReference type="ARBA" id="ARBA00022516"/>
    </source>
</evidence>
<proteinExistence type="inferred from homology"/>
<keyword evidence="10 14" id="KW-1133">Transmembrane helix</keyword>
<keyword evidence="16" id="KW-1185">Reference proteome</keyword>
<evidence type="ECO:0000256" key="14">
    <source>
        <dbReference type="RuleBase" id="RU367023"/>
    </source>
</evidence>
<name>A0A8K1FIU5_PYTOL</name>
<keyword evidence="12 14" id="KW-0472">Membrane</keyword>
<comment type="pathway">
    <text evidence="2">Glycerolipid metabolism; triacylglycerol biosynthesis.</text>
</comment>
<organism evidence="15 16">
    <name type="scientific">Pythium oligandrum</name>
    <name type="common">Mycoparasitic fungus</name>
    <dbReference type="NCBI Taxonomy" id="41045"/>
    <lineage>
        <taxon>Eukaryota</taxon>
        <taxon>Sar</taxon>
        <taxon>Stramenopiles</taxon>
        <taxon>Oomycota</taxon>
        <taxon>Peronosporomycetes</taxon>
        <taxon>Pythiales</taxon>
        <taxon>Pythiaceae</taxon>
        <taxon>Pythium</taxon>
    </lineage>
</organism>
<gene>
    <name evidence="15" type="ORF">Poli38472_005047</name>
</gene>
<reference evidence="15" key="1">
    <citation type="submission" date="2019-03" db="EMBL/GenBank/DDBJ databases">
        <title>Long read genome sequence of the mycoparasitic Pythium oligandrum ATCC 38472 isolated from sugarbeet rhizosphere.</title>
        <authorList>
            <person name="Gaulin E."/>
        </authorList>
    </citation>
    <scope>NUCLEOTIDE SEQUENCE</scope>
    <source>
        <strain evidence="15">ATCC 38472_TT</strain>
    </source>
</reference>
<evidence type="ECO:0000256" key="10">
    <source>
        <dbReference type="ARBA" id="ARBA00022989"/>
    </source>
</evidence>
<keyword evidence="13" id="KW-0012">Acyltransferase</keyword>
<keyword evidence="7 14" id="KW-0812">Transmembrane</keyword>
<keyword evidence="5" id="KW-0444">Lipid biosynthesis</keyword>
<keyword evidence="8" id="KW-0319">Glycerol metabolism</keyword>
<evidence type="ECO:0000256" key="1">
    <source>
        <dbReference type="ARBA" id="ARBA00004477"/>
    </source>
</evidence>
<dbReference type="EMBL" id="SPLM01000073">
    <property type="protein sequence ID" value="TMW62429.1"/>
    <property type="molecule type" value="Genomic_DNA"/>
</dbReference>
<sequence length="344" mass="38091">MTDAAASAPHASLLRRLDLPEAGLPIFALFVGLATSLNLLIVCYVPYGVLIELALLLWAGILDPVAFNGKGRAFVAFRRGWWWKAFQSYFPVSLRQEEDFDADKRYLFVIHPHGIIGIGAWLAFAADCAGLSRKNHDLDIGIATVNLNFYLPFWRDILLAVGFLDASFKSLQSGLRRNRSVAVVLGGAAEALYAHPGTNDIILNKRKGIVRLALTTGTPMVPVFMFGESELYYQVANPKGSLLRSIQQSFLRVFKFSPPVPVGVGVLGCPIGVMPRRVPLHIVTGKPIPVPLIETPSERDILKYQAIYRTALEALYATHEERYYGEILPPSLRPAVRPKLRIVE</sequence>
<comment type="similarity">
    <text evidence="4 14">Belongs to the diacylglycerol acyltransferase family.</text>
</comment>
<keyword evidence="11" id="KW-0443">Lipid metabolism</keyword>
<dbReference type="PANTHER" id="PTHR12317">
    <property type="entry name" value="DIACYLGLYCEROL O-ACYLTRANSFERASE"/>
    <property type="match status" value="1"/>
</dbReference>
<protein>
    <recommendedName>
        <fullName evidence="14">Acyltransferase</fullName>
        <ecNumber evidence="14">2.3.1.-</ecNumber>
    </recommendedName>
</protein>
<dbReference type="GO" id="GO:0005789">
    <property type="term" value="C:endoplasmic reticulum membrane"/>
    <property type="evidence" value="ECO:0007669"/>
    <property type="project" value="UniProtKB-SubCell"/>
</dbReference>
<dbReference type="OrthoDB" id="264532at2759"/>
<comment type="subcellular location">
    <subcellularLocation>
        <location evidence="1 14">Endoplasmic reticulum membrane</location>
        <topology evidence="1 14">Multi-pass membrane protein</topology>
    </subcellularLocation>
</comment>
<evidence type="ECO:0000256" key="9">
    <source>
        <dbReference type="ARBA" id="ARBA00022824"/>
    </source>
</evidence>
<feature type="transmembrane region" description="Helical" evidence="14">
    <location>
        <begin position="47"/>
        <end position="69"/>
    </location>
</feature>
<dbReference type="InterPro" id="IPR007130">
    <property type="entry name" value="DAGAT"/>
</dbReference>
<evidence type="ECO:0000256" key="12">
    <source>
        <dbReference type="ARBA" id="ARBA00023136"/>
    </source>
</evidence>
<evidence type="ECO:0000313" key="15">
    <source>
        <dbReference type="EMBL" id="TMW62429.1"/>
    </source>
</evidence>
<evidence type="ECO:0000256" key="4">
    <source>
        <dbReference type="ARBA" id="ARBA00005420"/>
    </source>
</evidence>